<keyword evidence="2" id="KW-1185">Reference proteome</keyword>
<reference evidence="1" key="1">
    <citation type="submission" date="2022-06" db="EMBL/GenBank/DDBJ databases">
        <title>Complete genome sequences of two strains of the flax pathogen Septoria linicola.</title>
        <authorList>
            <person name="Lapalu N."/>
            <person name="Simon A."/>
            <person name="Demenou B."/>
            <person name="Paumier D."/>
            <person name="Guillot M.-P."/>
            <person name="Gout L."/>
            <person name="Valade R."/>
        </authorList>
    </citation>
    <scope>NUCLEOTIDE SEQUENCE</scope>
    <source>
        <strain evidence="1">SE15195</strain>
    </source>
</reference>
<sequence>MNPESFKGKNGAQEGWEAFYMPGDPFEHEIVLWGWDSTRIYMRARFGLVDALRRTKTTEALQWALGHAIRVLQLNRSDALGVRYMVPAMMVRLGNDQEAYDFVKWWAMSGRDKEYDWGDPHASYLQLRAEDMFEDVVMWTVNEAELANQVVVLLVKLKLLVTRQERLEFLKGRMSARESWNAEGDLDGKTVGRGAEVEAGITEVFDSLVRESELLSAQARDLTASAVRTTVSNLLQPT</sequence>
<protein>
    <submittedName>
        <fullName evidence="1">Uncharacterized protein</fullName>
    </submittedName>
</protein>
<name>A0A9Q9ER05_9PEZI</name>
<proteinExistence type="predicted"/>
<accession>A0A9Q9ER05</accession>
<organism evidence="1 2">
    <name type="scientific">Septoria linicola</name>
    <dbReference type="NCBI Taxonomy" id="215465"/>
    <lineage>
        <taxon>Eukaryota</taxon>
        <taxon>Fungi</taxon>
        <taxon>Dikarya</taxon>
        <taxon>Ascomycota</taxon>
        <taxon>Pezizomycotina</taxon>
        <taxon>Dothideomycetes</taxon>
        <taxon>Dothideomycetidae</taxon>
        <taxon>Mycosphaerellales</taxon>
        <taxon>Mycosphaerellaceae</taxon>
        <taxon>Septoria</taxon>
    </lineage>
</organism>
<gene>
    <name evidence="1" type="ORF">Slin15195_G127060</name>
</gene>
<dbReference type="AlphaFoldDB" id="A0A9Q9ER05"/>
<evidence type="ECO:0000313" key="2">
    <source>
        <dbReference type="Proteomes" id="UP001056384"/>
    </source>
</evidence>
<dbReference type="Proteomes" id="UP001056384">
    <property type="component" value="Chromosome 12"/>
</dbReference>
<dbReference type="EMBL" id="CP099429">
    <property type="protein sequence ID" value="USW59387.1"/>
    <property type="molecule type" value="Genomic_DNA"/>
</dbReference>
<evidence type="ECO:0000313" key="1">
    <source>
        <dbReference type="EMBL" id="USW59387.1"/>
    </source>
</evidence>